<dbReference type="InterPro" id="IPR001128">
    <property type="entry name" value="Cyt_P450"/>
</dbReference>
<dbReference type="CDD" id="cd11061">
    <property type="entry name" value="CYP67-like"/>
    <property type="match status" value="1"/>
</dbReference>
<comment type="pathway">
    <text evidence="2">Secondary metabolite biosynthesis.</text>
</comment>
<accession>A0A9P5YMU2</accession>
<evidence type="ECO:0000256" key="4">
    <source>
        <dbReference type="ARBA" id="ARBA00022723"/>
    </source>
</evidence>
<evidence type="ECO:0000256" key="9">
    <source>
        <dbReference type="SAM" id="Phobius"/>
    </source>
</evidence>
<comment type="caution">
    <text evidence="10">The sequence shown here is derived from an EMBL/GenBank/DDBJ whole genome shotgun (WGS) entry which is preliminary data.</text>
</comment>
<organism evidence="10 11">
    <name type="scientific">Pholiota conissans</name>
    <dbReference type="NCBI Taxonomy" id="109636"/>
    <lineage>
        <taxon>Eukaryota</taxon>
        <taxon>Fungi</taxon>
        <taxon>Dikarya</taxon>
        <taxon>Basidiomycota</taxon>
        <taxon>Agaricomycotina</taxon>
        <taxon>Agaricomycetes</taxon>
        <taxon>Agaricomycetidae</taxon>
        <taxon>Agaricales</taxon>
        <taxon>Agaricineae</taxon>
        <taxon>Strophariaceae</taxon>
        <taxon>Pholiota</taxon>
    </lineage>
</organism>
<keyword evidence="11" id="KW-1185">Reference proteome</keyword>
<protein>
    <submittedName>
        <fullName evidence="10">High nitrogen upregulated cytochrome P450 monooxygenase 2</fullName>
    </submittedName>
</protein>
<dbReference type="PRINTS" id="PR00463">
    <property type="entry name" value="EP450I"/>
</dbReference>
<evidence type="ECO:0000256" key="1">
    <source>
        <dbReference type="ARBA" id="ARBA00001971"/>
    </source>
</evidence>
<dbReference type="Gene3D" id="1.10.630.10">
    <property type="entry name" value="Cytochrome P450"/>
    <property type="match status" value="1"/>
</dbReference>
<keyword evidence="9" id="KW-0472">Membrane</keyword>
<keyword evidence="4 8" id="KW-0479">Metal-binding</keyword>
<evidence type="ECO:0000313" key="11">
    <source>
        <dbReference type="Proteomes" id="UP000807469"/>
    </source>
</evidence>
<feature type="binding site" description="axial binding residue" evidence="8">
    <location>
        <position position="492"/>
    </location>
    <ligand>
        <name>heme</name>
        <dbReference type="ChEBI" id="CHEBI:30413"/>
    </ligand>
    <ligandPart>
        <name>Fe</name>
        <dbReference type="ChEBI" id="CHEBI:18248"/>
    </ligandPart>
</feature>
<keyword evidence="7 10" id="KW-0503">Monooxygenase</keyword>
<dbReference type="InterPro" id="IPR036396">
    <property type="entry name" value="Cyt_P450_sf"/>
</dbReference>
<dbReference type="AlphaFoldDB" id="A0A9P5YMU2"/>
<keyword evidence="5" id="KW-0560">Oxidoreductase</keyword>
<evidence type="ECO:0000256" key="8">
    <source>
        <dbReference type="PIRSR" id="PIRSR602401-1"/>
    </source>
</evidence>
<dbReference type="PANTHER" id="PTHR24305:SF187">
    <property type="entry name" value="P450, PUTATIVE (EUROFUNG)-RELATED"/>
    <property type="match status" value="1"/>
</dbReference>
<keyword evidence="9" id="KW-1133">Transmembrane helix</keyword>
<comment type="cofactor">
    <cofactor evidence="1 8">
        <name>heme</name>
        <dbReference type="ChEBI" id="CHEBI:30413"/>
    </cofactor>
</comment>
<dbReference type="EMBL" id="MU155510">
    <property type="protein sequence ID" value="KAF9472668.1"/>
    <property type="molecule type" value="Genomic_DNA"/>
</dbReference>
<evidence type="ECO:0000256" key="6">
    <source>
        <dbReference type="ARBA" id="ARBA00023004"/>
    </source>
</evidence>
<keyword evidence="9" id="KW-0812">Transmembrane</keyword>
<evidence type="ECO:0000256" key="5">
    <source>
        <dbReference type="ARBA" id="ARBA00023002"/>
    </source>
</evidence>
<dbReference type="GO" id="GO:0020037">
    <property type="term" value="F:heme binding"/>
    <property type="evidence" value="ECO:0007669"/>
    <property type="project" value="InterPro"/>
</dbReference>
<name>A0A9P5YMU2_9AGAR</name>
<dbReference type="SUPFAM" id="SSF48264">
    <property type="entry name" value="Cytochrome P450"/>
    <property type="match status" value="1"/>
</dbReference>
<sequence length="552" mass="62216">MISAILLDILLALATHFWLRNYRPKSLLLLIAPILTIPGFLAYRSNFVPPSTHSTFQIYAIFLGALLSSIVVYRVSPLHPLAKYPGPTICKISKLWTAFVAYRGRLHLYHQALHAEYGPIVRVGPNELSIADKSFIPHILGSPGLPKGPLWDGRSFSSTNEKFNNYKLLGVRNPQRHAQLRKPWNQAFKATPLHIYGETLVEEVGKFTVLLEKCRRSEDGRAHVDIARWISYLSFDFMGSMAFGAEFNLVRNGDKDGVFKNLESAIFWPSILQHVPWVTQMVHAVPFAGASMKKFGAFAMTQAKIRCGKDVQKRDLFHYMLDALESDPKNDPMPFIFNNSVTAIIAGSDTTATALCTIVYYLMRYPAYVARLRRELDEAFSFEDCAPIDISQLAELEFLNAVANEALRLLPPFPNSLQRAPPEGSEGKMCGTTFIPEGTAVIIPPYTLHRNPKYFSPRTEEFWPERWIVKNDPTIVLDLNAFIPFSYGPANCAGKPLAMQELRYITAVLVRQFNIEPETGFDLVSWEEDLKDRLVLAKGPLPVVISPRQSAR</sequence>
<dbReference type="PANTHER" id="PTHR24305">
    <property type="entry name" value="CYTOCHROME P450"/>
    <property type="match status" value="1"/>
</dbReference>
<dbReference type="InterPro" id="IPR050121">
    <property type="entry name" value="Cytochrome_P450_monoxygenase"/>
</dbReference>
<dbReference type="GO" id="GO:0004497">
    <property type="term" value="F:monooxygenase activity"/>
    <property type="evidence" value="ECO:0007669"/>
    <property type="project" value="UniProtKB-KW"/>
</dbReference>
<dbReference type="PRINTS" id="PR00385">
    <property type="entry name" value="P450"/>
</dbReference>
<keyword evidence="8" id="KW-0349">Heme</keyword>
<evidence type="ECO:0000256" key="3">
    <source>
        <dbReference type="ARBA" id="ARBA00010617"/>
    </source>
</evidence>
<dbReference type="Proteomes" id="UP000807469">
    <property type="component" value="Unassembled WGS sequence"/>
</dbReference>
<keyword evidence="6 8" id="KW-0408">Iron</keyword>
<gene>
    <name evidence="10" type="ORF">BDN70DRAFT_446060</name>
</gene>
<feature type="transmembrane region" description="Helical" evidence="9">
    <location>
        <begin position="27"/>
        <end position="44"/>
    </location>
</feature>
<dbReference type="OrthoDB" id="6692864at2759"/>
<evidence type="ECO:0000256" key="2">
    <source>
        <dbReference type="ARBA" id="ARBA00005179"/>
    </source>
</evidence>
<evidence type="ECO:0000256" key="7">
    <source>
        <dbReference type="ARBA" id="ARBA00023033"/>
    </source>
</evidence>
<dbReference type="GO" id="GO:0005506">
    <property type="term" value="F:iron ion binding"/>
    <property type="evidence" value="ECO:0007669"/>
    <property type="project" value="InterPro"/>
</dbReference>
<reference evidence="10" key="1">
    <citation type="submission" date="2020-11" db="EMBL/GenBank/DDBJ databases">
        <authorList>
            <consortium name="DOE Joint Genome Institute"/>
            <person name="Ahrendt S."/>
            <person name="Riley R."/>
            <person name="Andreopoulos W."/>
            <person name="Labutti K."/>
            <person name="Pangilinan J."/>
            <person name="Ruiz-Duenas F.J."/>
            <person name="Barrasa J.M."/>
            <person name="Sanchez-Garcia M."/>
            <person name="Camarero S."/>
            <person name="Miyauchi S."/>
            <person name="Serrano A."/>
            <person name="Linde D."/>
            <person name="Babiker R."/>
            <person name="Drula E."/>
            <person name="Ayuso-Fernandez I."/>
            <person name="Pacheco R."/>
            <person name="Padilla G."/>
            <person name="Ferreira P."/>
            <person name="Barriuso J."/>
            <person name="Kellner H."/>
            <person name="Castanera R."/>
            <person name="Alfaro M."/>
            <person name="Ramirez L."/>
            <person name="Pisabarro A.G."/>
            <person name="Kuo A."/>
            <person name="Tritt A."/>
            <person name="Lipzen A."/>
            <person name="He G."/>
            <person name="Yan M."/>
            <person name="Ng V."/>
            <person name="Cullen D."/>
            <person name="Martin F."/>
            <person name="Rosso M.-N."/>
            <person name="Henrissat B."/>
            <person name="Hibbett D."/>
            <person name="Martinez A.T."/>
            <person name="Grigoriev I.V."/>
        </authorList>
    </citation>
    <scope>NUCLEOTIDE SEQUENCE</scope>
    <source>
        <strain evidence="10">CIRM-BRFM 674</strain>
    </source>
</reference>
<proteinExistence type="inferred from homology"/>
<evidence type="ECO:0000313" key="10">
    <source>
        <dbReference type="EMBL" id="KAF9472668.1"/>
    </source>
</evidence>
<dbReference type="Pfam" id="PF00067">
    <property type="entry name" value="p450"/>
    <property type="match status" value="1"/>
</dbReference>
<comment type="similarity">
    <text evidence="3">Belongs to the cytochrome P450 family.</text>
</comment>
<dbReference type="InterPro" id="IPR002401">
    <property type="entry name" value="Cyt_P450_E_grp-I"/>
</dbReference>
<dbReference type="GO" id="GO:0016705">
    <property type="term" value="F:oxidoreductase activity, acting on paired donors, with incorporation or reduction of molecular oxygen"/>
    <property type="evidence" value="ECO:0007669"/>
    <property type="project" value="InterPro"/>
</dbReference>
<feature type="transmembrane region" description="Helical" evidence="9">
    <location>
        <begin position="56"/>
        <end position="75"/>
    </location>
</feature>